<comment type="similarity">
    <text evidence="1">Belongs to the ABC transporter superfamily. ABCA family. CPR flippase (TC 3.A.1.211) subfamily.</text>
</comment>
<gene>
    <name evidence="4" type="ORF">ACH5RR_007668</name>
</gene>
<keyword evidence="2" id="KW-0812">Transmembrane</keyword>
<dbReference type="Gene3D" id="3.40.50.300">
    <property type="entry name" value="P-loop containing nucleotide triphosphate hydrolases"/>
    <property type="match status" value="1"/>
</dbReference>
<dbReference type="InterPro" id="IPR027417">
    <property type="entry name" value="P-loop_NTPase"/>
</dbReference>
<dbReference type="InterPro" id="IPR026082">
    <property type="entry name" value="ABCA"/>
</dbReference>
<dbReference type="Pfam" id="PF00005">
    <property type="entry name" value="ABC_tran"/>
    <property type="match status" value="1"/>
</dbReference>
<keyword evidence="2" id="KW-0472">Membrane</keyword>
<accession>A0ABD3A957</accession>
<dbReference type="SUPFAM" id="SSF52540">
    <property type="entry name" value="P-loop containing nucleoside triphosphate hydrolases"/>
    <property type="match status" value="1"/>
</dbReference>
<dbReference type="InterPro" id="IPR003439">
    <property type="entry name" value="ABC_transporter-like_ATP-bd"/>
</dbReference>
<feature type="transmembrane region" description="Helical" evidence="2">
    <location>
        <begin position="156"/>
        <end position="173"/>
    </location>
</feature>
<evidence type="ECO:0000259" key="3">
    <source>
        <dbReference type="PROSITE" id="PS50893"/>
    </source>
</evidence>
<evidence type="ECO:0000313" key="4">
    <source>
        <dbReference type="EMBL" id="KAL3528346.1"/>
    </source>
</evidence>
<dbReference type="AlphaFoldDB" id="A0ABD3A957"/>
<evidence type="ECO:0000256" key="1">
    <source>
        <dbReference type="ARBA" id="ARBA00008526"/>
    </source>
</evidence>
<evidence type="ECO:0000256" key="2">
    <source>
        <dbReference type="SAM" id="Phobius"/>
    </source>
</evidence>
<feature type="transmembrane region" description="Helical" evidence="2">
    <location>
        <begin position="16"/>
        <end position="34"/>
    </location>
</feature>
<dbReference type="PANTHER" id="PTHR19229">
    <property type="entry name" value="ATP-BINDING CASSETTE TRANSPORTER SUBFAMILY A ABCA"/>
    <property type="match status" value="1"/>
</dbReference>
<feature type="domain" description="ABC transporter" evidence="3">
    <location>
        <begin position="42"/>
        <end position="453"/>
    </location>
</feature>
<name>A0ABD3A957_9GENT</name>
<dbReference type="EMBL" id="JBJUIK010000004">
    <property type="protein sequence ID" value="KAL3528346.1"/>
    <property type="molecule type" value="Genomic_DNA"/>
</dbReference>
<keyword evidence="2" id="KW-1133">Transmembrane helix</keyword>
<evidence type="ECO:0000313" key="5">
    <source>
        <dbReference type="Proteomes" id="UP001630127"/>
    </source>
</evidence>
<dbReference type="PANTHER" id="PTHR19229:SF223">
    <property type="entry name" value="ABC TRANSPORTER A FAMILY MEMBER 11-LIKE"/>
    <property type="match status" value="1"/>
</dbReference>
<sequence length="472" mass="53798">MSSHIKQIFTARNRRATFLQLFSSFFFIAFLFALKKSDNYREKNPNLSAAVHDPKAIINPAIPACEDKLIIKVPCYDFVWSGSGNQRLESIVNSIMDNNPGRIIPQNKTMSIMGLYDTAYWTSWFLWEGFMAFLTSLFIIAFGTMFRLDIFLKNNIFLVFLLFFLFIVSMRTLDVLAPAQDQIISLQMMRMFAKRKHLSNKQQREVMLILMLLFNCEACKVILKGAKVKLPQILLLLYMQDYQTFCSCEGSLDELSKESVALSARTKWSWKVYPNKLFNRNHSCDSCTHLWQFYPELTRNVCDQKNDRSLCTSKEHLHLFASIKGFPRATHKSEVQRLMADVDIGKIANVGAGSYSGGTSRRLSLAIALIVDPKFVILDEPTTGMDPITRRRAWNVIETAKQGRSIILTTHSMEEADILSDRIGIMAKGRLRCIGTPTVLKSRFGAGYVAKVTFPKGLSNVLAEKYDINAQY</sequence>
<protein>
    <recommendedName>
        <fullName evidence="3">ABC transporter domain-containing protein</fullName>
    </recommendedName>
</protein>
<organism evidence="4 5">
    <name type="scientific">Cinchona calisaya</name>
    <dbReference type="NCBI Taxonomy" id="153742"/>
    <lineage>
        <taxon>Eukaryota</taxon>
        <taxon>Viridiplantae</taxon>
        <taxon>Streptophyta</taxon>
        <taxon>Embryophyta</taxon>
        <taxon>Tracheophyta</taxon>
        <taxon>Spermatophyta</taxon>
        <taxon>Magnoliopsida</taxon>
        <taxon>eudicotyledons</taxon>
        <taxon>Gunneridae</taxon>
        <taxon>Pentapetalae</taxon>
        <taxon>asterids</taxon>
        <taxon>lamiids</taxon>
        <taxon>Gentianales</taxon>
        <taxon>Rubiaceae</taxon>
        <taxon>Cinchonoideae</taxon>
        <taxon>Cinchoneae</taxon>
        <taxon>Cinchona</taxon>
    </lineage>
</organism>
<feature type="transmembrane region" description="Helical" evidence="2">
    <location>
        <begin position="124"/>
        <end position="144"/>
    </location>
</feature>
<keyword evidence="5" id="KW-1185">Reference proteome</keyword>
<comment type="caution">
    <text evidence="4">The sequence shown here is derived from an EMBL/GenBank/DDBJ whole genome shotgun (WGS) entry which is preliminary data.</text>
</comment>
<dbReference type="Proteomes" id="UP001630127">
    <property type="component" value="Unassembled WGS sequence"/>
</dbReference>
<dbReference type="PROSITE" id="PS50893">
    <property type="entry name" value="ABC_TRANSPORTER_2"/>
    <property type="match status" value="1"/>
</dbReference>
<proteinExistence type="inferred from homology"/>
<reference evidence="4 5" key="1">
    <citation type="submission" date="2024-11" db="EMBL/GenBank/DDBJ databases">
        <title>A near-complete genome assembly of Cinchona calisaya.</title>
        <authorList>
            <person name="Lian D.C."/>
            <person name="Zhao X.W."/>
            <person name="Wei L."/>
        </authorList>
    </citation>
    <scope>NUCLEOTIDE SEQUENCE [LARGE SCALE GENOMIC DNA]</scope>
    <source>
        <tissue evidence="4">Nenye</tissue>
    </source>
</reference>